<dbReference type="Pfam" id="PF12390">
    <property type="entry name" value="Se-cys_synth_N"/>
    <property type="match status" value="1"/>
</dbReference>
<dbReference type="InterPro" id="IPR015424">
    <property type="entry name" value="PyrdxlP-dep_Trfase"/>
</dbReference>
<dbReference type="KEGG" id="aba:Acid345_4521"/>
<comment type="similarity">
    <text evidence="7 8">Belongs to the SelA family.</text>
</comment>
<dbReference type="NCBIfam" id="TIGR00474">
    <property type="entry name" value="selA"/>
    <property type="match status" value="1"/>
</dbReference>
<accession>Q1IHX9</accession>
<dbReference type="EMBL" id="CP000360">
    <property type="protein sequence ID" value="ABF43521.1"/>
    <property type="molecule type" value="Genomic_DNA"/>
</dbReference>
<feature type="domain" description="L-seryl-tRNA selenium transferase N-terminal" evidence="10">
    <location>
        <begin position="10"/>
        <end position="49"/>
    </location>
</feature>
<evidence type="ECO:0000256" key="4">
    <source>
        <dbReference type="ARBA" id="ARBA00022898"/>
    </source>
</evidence>
<dbReference type="Gene3D" id="3.90.1150.180">
    <property type="match status" value="1"/>
</dbReference>
<dbReference type="UniPathway" id="UPA00906">
    <property type="reaction ID" value="UER00896"/>
</dbReference>
<dbReference type="EC" id="2.9.1.1" evidence="8"/>
<evidence type="ECO:0000313" key="12">
    <source>
        <dbReference type="Proteomes" id="UP000002432"/>
    </source>
</evidence>
<dbReference type="HOGENOM" id="CLU_038142_1_0_0"/>
<comment type="subcellular location">
    <subcellularLocation>
        <location evidence="8">Cytoplasm</location>
    </subcellularLocation>
</comment>
<comment type="function">
    <text evidence="8">Converts seryl-tRNA(Sec) to selenocysteinyl-tRNA(Sec) required for selenoprotein biosynthesis.</text>
</comment>
<dbReference type="PANTHER" id="PTHR32328:SF0">
    <property type="entry name" value="L-SERYL-TRNA(SEC) SELENIUM TRANSFERASE"/>
    <property type="match status" value="1"/>
</dbReference>
<evidence type="ECO:0000256" key="5">
    <source>
        <dbReference type="ARBA" id="ARBA00022917"/>
    </source>
</evidence>
<sequence>MKAAAQSELYRLLPSVDEILRFEDVAKRIGADGRSAVTAAARDVLTNLRAEIANGSLDEQRLRFAIDGIGDAIERQLRKELTPSLRPVINAAGVILHTNLGRAPLSRAALEHSREVSVGYSNLEFDLEAGERGKRDIHVNRLFSRLLSSVDREVSTVVVNNNAAAVMLALNSLAEGGEVIVSRGELVEIGGSFRIPDVMSKSQASLCEVGTTNRTRIVDYEKAINERTRLLLRVHRSNFQIVGFTESPSLEELVALGKARGIPVMEDLGSGALFDLREVGIAQEPTIADSLRAGVDIVTYSGDKLLGGPQAGMLSGRKDLVAKIRSNPMFRALRVDKLIYGALEATLLSYVREDYDAIPALRFMRTPLEAIRKRADALARELTKQSSRLAVTVTEARTAIGGGSAPGATIPTFVLAVTFDGFSAHQLADALRRAETPIIVRVEDERVMLDLRTVFPEQDAQLLAALVNLAQQ</sequence>
<evidence type="ECO:0000313" key="11">
    <source>
        <dbReference type="EMBL" id="ABF43521.1"/>
    </source>
</evidence>
<name>Q1IHX9_KORVE</name>
<dbReference type="EnsemblBacteria" id="ABF43521">
    <property type="protein sequence ID" value="ABF43521"/>
    <property type="gene ID" value="Acid345_4521"/>
</dbReference>
<dbReference type="HAMAP" id="MF_00423">
    <property type="entry name" value="SelA"/>
    <property type="match status" value="1"/>
</dbReference>
<dbReference type="eggNOG" id="COG1921">
    <property type="taxonomic scope" value="Bacteria"/>
</dbReference>
<evidence type="ECO:0000256" key="7">
    <source>
        <dbReference type="ARBA" id="ARBA00044507"/>
    </source>
</evidence>
<proteinExistence type="inferred from homology"/>
<comment type="cofactor">
    <cofactor evidence="1 8 9">
        <name>pyridoxal 5'-phosphate</name>
        <dbReference type="ChEBI" id="CHEBI:597326"/>
    </cofactor>
</comment>
<keyword evidence="5 8" id="KW-0648">Protein biosynthesis</keyword>
<dbReference type="Gene3D" id="3.40.640.10">
    <property type="entry name" value="Type I PLP-dependent aspartate aminotransferase-like (Major domain)"/>
    <property type="match status" value="1"/>
</dbReference>
<dbReference type="Pfam" id="PF03841">
    <property type="entry name" value="SelA"/>
    <property type="match status" value="1"/>
</dbReference>
<gene>
    <name evidence="8" type="primary">selA</name>
    <name evidence="11" type="ordered locus">Acid345_4521</name>
</gene>
<dbReference type="GO" id="GO:0001717">
    <property type="term" value="P:conversion of seryl-tRNAsec to selenocys-tRNAsec"/>
    <property type="evidence" value="ECO:0007669"/>
    <property type="project" value="UniProtKB-UniRule"/>
</dbReference>
<protein>
    <recommendedName>
        <fullName evidence="8">L-seryl-tRNA(Sec) selenium transferase</fullName>
        <ecNumber evidence="8">2.9.1.1</ecNumber>
    </recommendedName>
    <alternativeName>
        <fullName evidence="8">Selenocysteine synthase</fullName>
        <shortName evidence="8">Sec synthase</shortName>
    </alternativeName>
    <alternativeName>
        <fullName evidence="8">Selenocysteinyl-tRNA(Sec) synthase</fullName>
    </alternativeName>
</protein>
<keyword evidence="4 8" id="KW-0663">Pyridoxal phosphate</keyword>
<evidence type="ECO:0000256" key="1">
    <source>
        <dbReference type="ARBA" id="ARBA00001933"/>
    </source>
</evidence>
<reference evidence="11 12" key="1">
    <citation type="journal article" date="2009" name="Appl. Environ. Microbiol.">
        <title>Three genomes from the phylum Acidobacteria provide insight into the lifestyles of these microorganisms in soils.</title>
        <authorList>
            <person name="Ward N.L."/>
            <person name="Challacombe J.F."/>
            <person name="Janssen P.H."/>
            <person name="Henrissat B."/>
            <person name="Coutinho P.M."/>
            <person name="Wu M."/>
            <person name="Xie G."/>
            <person name="Haft D.H."/>
            <person name="Sait M."/>
            <person name="Badger J."/>
            <person name="Barabote R.D."/>
            <person name="Bradley B."/>
            <person name="Brettin T.S."/>
            <person name="Brinkac L.M."/>
            <person name="Bruce D."/>
            <person name="Creasy T."/>
            <person name="Daugherty S.C."/>
            <person name="Davidsen T.M."/>
            <person name="DeBoy R.T."/>
            <person name="Detter J.C."/>
            <person name="Dodson R.J."/>
            <person name="Durkin A.S."/>
            <person name="Ganapathy A."/>
            <person name="Gwinn-Giglio M."/>
            <person name="Han C.S."/>
            <person name="Khouri H."/>
            <person name="Kiss H."/>
            <person name="Kothari S.P."/>
            <person name="Madupu R."/>
            <person name="Nelson K.E."/>
            <person name="Nelson W.C."/>
            <person name="Paulsen I."/>
            <person name="Penn K."/>
            <person name="Ren Q."/>
            <person name="Rosovitz M.J."/>
            <person name="Selengut J.D."/>
            <person name="Shrivastava S."/>
            <person name="Sullivan S.A."/>
            <person name="Tapia R."/>
            <person name="Thompson L.S."/>
            <person name="Watkins K.L."/>
            <person name="Yang Q."/>
            <person name="Yu C."/>
            <person name="Zafar N."/>
            <person name="Zhou L."/>
            <person name="Kuske C.R."/>
        </authorList>
    </citation>
    <scope>NUCLEOTIDE SEQUENCE [LARGE SCALE GENOMIC DNA]</scope>
    <source>
        <strain evidence="11 12">Ellin345</strain>
    </source>
</reference>
<dbReference type="InterPro" id="IPR018319">
    <property type="entry name" value="SelA-like"/>
</dbReference>
<dbReference type="GO" id="GO:0004125">
    <property type="term" value="F:L-seryl-tRNA(Sec) selenium transferase activity"/>
    <property type="evidence" value="ECO:0007669"/>
    <property type="project" value="UniProtKB-UniRule"/>
</dbReference>
<dbReference type="PANTHER" id="PTHR32328">
    <property type="entry name" value="L-SERYL-TRNA(SEC) SELENIUM TRANSFERASE"/>
    <property type="match status" value="1"/>
</dbReference>
<dbReference type="OrthoDB" id="9787096at2"/>
<dbReference type="RefSeq" id="WP_011525318.1">
    <property type="nucleotide sequence ID" value="NC_008009.1"/>
</dbReference>
<dbReference type="GO" id="GO:0001514">
    <property type="term" value="P:selenocysteine incorporation"/>
    <property type="evidence" value="ECO:0007669"/>
    <property type="project" value="UniProtKB-UniRule"/>
</dbReference>
<dbReference type="STRING" id="204669.Acid345_4521"/>
<dbReference type="GO" id="GO:0005737">
    <property type="term" value="C:cytoplasm"/>
    <property type="evidence" value="ECO:0007669"/>
    <property type="project" value="UniProtKB-SubCell"/>
</dbReference>
<comment type="pathway">
    <text evidence="8">Aminoacyl-tRNA biosynthesis; selenocysteinyl-tRNA(Sec) biosynthesis; selenocysteinyl-tRNA(Sec) from L-seryl-tRNA(Sec) (bacterial route): step 1/1.</text>
</comment>
<evidence type="ECO:0000256" key="9">
    <source>
        <dbReference type="PIRSR" id="PIRSR618319-50"/>
    </source>
</evidence>
<dbReference type="Proteomes" id="UP000002432">
    <property type="component" value="Chromosome"/>
</dbReference>
<evidence type="ECO:0000256" key="3">
    <source>
        <dbReference type="ARBA" id="ARBA00022679"/>
    </source>
</evidence>
<dbReference type="InterPro" id="IPR015421">
    <property type="entry name" value="PyrdxlP-dep_Trfase_major"/>
</dbReference>
<evidence type="ECO:0000256" key="2">
    <source>
        <dbReference type="ARBA" id="ARBA00022490"/>
    </source>
</evidence>
<comment type="catalytic activity">
    <reaction evidence="8">
        <text>L-seryl-tRNA(Sec) + selenophosphate + H(+) = L-selenocysteinyl-tRNA(Sec) + phosphate</text>
        <dbReference type="Rhea" id="RHEA:22728"/>
        <dbReference type="Rhea" id="RHEA-COMP:9742"/>
        <dbReference type="Rhea" id="RHEA-COMP:9743"/>
        <dbReference type="ChEBI" id="CHEBI:15378"/>
        <dbReference type="ChEBI" id="CHEBI:16144"/>
        <dbReference type="ChEBI" id="CHEBI:43474"/>
        <dbReference type="ChEBI" id="CHEBI:78533"/>
        <dbReference type="ChEBI" id="CHEBI:78573"/>
        <dbReference type="EC" id="2.9.1.1"/>
    </reaction>
</comment>
<keyword evidence="3 8" id="KW-0808">Transferase</keyword>
<organism evidence="11 12">
    <name type="scientific">Koribacter versatilis (strain Ellin345)</name>
    <dbReference type="NCBI Taxonomy" id="204669"/>
    <lineage>
        <taxon>Bacteria</taxon>
        <taxon>Pseudomonadati</taxon>
        <taxon>Acidobacteriota</taxon>
        <taxon>Terriglobia</taxon>
        <taxon>Terriglobales</taxon>
        <taxon>Candidatus Korobacteraceae</taxon>
        <taxon>Candidatus Korobacter</taxon>
    </lineage>
</organism>
<dbReference type="AlphaFoldDB" id="Q1IHX9"/>
<dbReference type="SUPFAM" id="SSF53383">
    <property type="entry name" value="PLP-dependent transferases"/>
    <property type="match status" value="1"/>
</dbReference>
<keyword evidence="2 8" id="KW-0963">Cytoplasm</keyword>
<keyword evidence="6 8" id="KW-0711">Selenium</keyword>
<feature type="modified residue" description="N6-(pyridoxal phosphate)lysine" evidence="8 9">
    <location>
        <position position="304"/>
    </location>
</feature>
<evidence type="ECO:0000256" key="8">
    <source>
        <dbReference type="HAMAP-Rule" id="MF_00423"/>
    </source>
</evidence>
<dbReference type="InterPro" id="IPR004534">
    <property type="entry name" value="SelA_trans"/>
</dbReference>
<evidence type="ECO:0000256" key="6">
    <source>
        <dbReference type="ARBA" id="ARBA00023266"/>
    </source>
</evidence>
<keyword evidence="12" id="KW-1185">Reference proteome</keyword>
<evidence type="ECO:0000259" key="10">
    <source>
        <dbReference type="Pfam" id="PF12390"/>
    </source>
</evidence>
<dbReference type="InterPro" id="IPR025862">
    <property type="entry name" value="SelA_trans_N_dom"/>
</dbReference>